<accession>A0ABV5G9Q0</accession>
<feature type="region of interest" description="Disordered" evidence="1">
    <location>
        <begin position="54"/>
        <end position="101"/>
    </location>
</feature>
<comment type="caution">
    <text evidence="2">The sequence shown here is derived from an EMBL/GenBank/DDBJ whole genome shotgun (WGS) entry which is preliminary data.</text>
</comment>
<gene>
    <name evidence="2" type="ORF">ACFFX0_32685</name>
</gene>
<dbReference type="Proteomes" id="UP001589575">
    <property type="component" value="Unassembled WGS sequence"/>
</dbReference>
<evidence type="ECO:0000313" key="2">
    <source>
        <dbReference type="EMBL" id="MFB9075668.1"/>
    </source>
</evidence>
<keyword evidence="3" id="KW-1185">Reference proteome</keyword>
<proteinExistence type="predicted"/>
<dbReference type="EMBL" id="JBHMFI010000023">
    <property type="protein sequence ID" value="MFB9075668.1"/>
    <property type="molecule type" value="Genomic_DNA"/>
</dbReference>
<reference evidence="2 3" key="1">
    <citation type="submission" date="2024-09" db="EMBL/GenBank/DDBJ databases">
        <authorList>
            <person name="Sun Q."/>
            <person name="Mori K."/>
        </authorList>
    </citation>
    <scope>NUCLEOTIDE SEQUENCE [LARGE SCALE GENOMIC DNA]</scope>
    <source>
        <strain evidence="2 3">CCM 7609</strain>
    </source>
</reference>
<name>A0ABV5G9Q0_9MICC</name>
<organism evidence="2 3">
    <name type="scientific">Citricoccus parietis</name>
    <dbReference type="NCBI Taxonomy" id="592307"/>
    <lineage>
        <taxon>Bacteria</taxon>
        <taxon>Bacillati</taxon>
        <taxon>Actinomycetota</taxon>
        <taxon>Actinomycetes</taxon>
        <taxon>Micrococcales</taxon>
        <taxon>Micrococcaceae</taxon>
        <taxon>Citricoccus</taxon>
    </lineage>
</organism>
<sequence>MALAIREARWSIRDPFLRPRRSTTRNEAATTSNMATPAANTMSCQIPTGVSPVAWDMRTSKGPPVAPIVGSIQAPKTQRARAPMTRMSRPAASTQPVSEEAGWVRLPGRGSASITAPCPSRGWCWCCRSPDRSTVRAAVPRLPCPS</sequence>
<evidence type="ECO:0000313" key="3">
    <source>
        <dbReference type="Proteomes" id="UP001589575"/>
    </source>
</evidence>
<evidence type="ECO:0000256" key="1">
    <source>
        <dbReference type="SAM" id="MobiDB-lite"/>
    </source>
</evidence>
<protein>
    <submittedName>
        <fullName evidence="2">Uncharacterized protein</fullName>
    </submittedName>
</protein>